<accession>A0A223E854</accession>
<protein>
    <submittedName>
        <fullName evidence="1">Uncharacterized protein</fullName>
    </submittedName>
</protein>
<evidence type="ECO:0000313" key="1">
    <source>
        <dbReference type="EMBL" id="ASS91393.1"/>
    </source>
</evidence>
<reference evidence="1 2" key="1">
    <citation type="submission" date="2016-10" db="EMBL/GenBank/DDBJ databases">
        <title>The whole genome sequencing and assembly of Aeribacillus pallidus KCTC3564 strain.</title>
        <authorList>
            <person name="Lee Y.-J."/>
            <person name="Park M.-K."/>
            <person name="Yi H."/>
            <person name="Bahn Y.-S."/>
            <person name="Kim J.F."/>
            <person name="Lee D.-W."/>
        </authorList>
    </citation>
    <scope>NUCLEOTIDE SEQUENCE [LARGE SCALE GENOMIC DNA]</scope>
    <source>
        <strain evidence="1 2">KCTC3564</strain>
    </source>
</reference>
<dbReference type="AlphaFoldDB" id="A0A223E854"/>
<proteinExistence type="predicted"/>
<evidence type="ECO:0000313" key="2">
    <source>
        <dbReference type="Proteomes" id="UP000214606"/>
    </source>
</evidence>
<gene>
    <name evidence="1" type="ORF">AP3564_15255</name>
</gene>
<sequence>MYKMVSENFKELDSFITNRHDLRICILDNNNVQFCTQHEKYFPVDKIYGYYDLILVPGWVYAEIAQSEHRLQYISSLPRPLLYLDEATDYLPLVDYHDLKLMKVFANATSPGSKPHRYLKKQIQEAESGRVDIDDEWIGNYYENGFDSKEEGMIKKSAGETSILALAFLLVHHYGNKIKQVSISTSDFAVVEIKKKIMDYSSKHNLLNVPTINPISFLSTDVLLARAFRMGMIGETELIYLRKSTHRKRVICIIRNNDDTVVPVDTVMETGDFLQLLKGNEPYDIIF</sequence>
<dbReference type="RefSeq" id="WP_094245932.1">
    <property type="nucleotide sequence ID" value="NZ_CP017703.1"/>
</dbReference>
<organism evidence="1 2">
    <name type="scientific">Aeribacillus pallidus</name>
    <dbReference type="NCBI Taxonomy" id="33936"/>
    <lineage>
        <taxon>Bacteria</taxon>
        <taxon>Bacillati</taxon>
        <taxon>Bacillota</taxon>
        <taxon>Bacilli</taxon>
        <taxon>Bacillales</taxon>
        <taxon>Bacillaceae</taxon>
        <taxon>Aeribacillus</taxon>
    </lineage>
</organism>
<name>A0A223E854_9BACI</name>
<dbReference type="EMBL" id="CP017703">
    <property type="protein sequence ID" value="ASS91393.1"/>
    <property type="molecule type" value="Genomic_DNA"/>
</dbReference>
<dbReference type="Proteomes" id="UP000214606">
    <property type="component" value="Chromosome"/>
</dbReference>
<dbReference type="KEGG" id="apak:AP3564_15255"/>